<gene>
    <name evidence="3" type="ORF">ALMOND_2B029690</name>
</gene>
<feature type="transmembrane region" description="Helical" evidence="1">
    <location>
        <begin position="93"/>
        <end position="112"/>
    </location>
</feature>
<sequence>IYDETEGSLCMVGCRNLGSKNQQPTNDSVDCDIVVNFQFPPTNPSKKWSLIKGSIKSTRKKSDPLHFESWDLSSASSYLVEERRSIWRMDVEIILVLVSTTLSCVFVALQLFHVK</sequence>
<evidence type="ECO:0000259" key="2">
    <source>
        <dbReference type="Pfam" id="PF25333"/>
    </source>
</evidence>
<feature type="non-terminal residue" evidence="3">
    <location>
        <position position="115"/>
    </location>
</feature>
<evidence type="ECO:0000256" key="1">
    <source>
        <dbReference type="SAM" id="Phobius"/>
    </source>
</evidence>
<evidence type="ECO:0000313" key="4">
    <source>
        <dbReference type="Proteomes" id="UP000327085"/>
    </source>
</evidence>
<name>A0A5E4ESD7_PRUDU</name>
<dbReference type="Gramene" id="VVA16738">
    <property type="protein sequence ID" value="VVA16738"/>
    <property type="gene ID" value="Prudul26B029690"/>
</dbReference>
<dbReference type="PANTHER" id="PTHR33389:SF18">
    <property type="entry name" value="OS01G0677900 PROTEIN"/>
    <property type="match status" value="1"/>
</dbReference>
<dbReference type="AlphaFoldDB" id="A0A5E4ESD7"/>
<protein>
    <submittedName>
        <fullName evidence="3">PREDICTED: DUF2921 family</fullName>
    </submittedName>
</protein>
<keyword evidence="1" id="KW-1133">Transmembrane helix</keyword>
<dbReference type="EMBL" id="CABIKO010000020">
    <property type="protein sequence ID" value="VVA16738.1"/>
    <property type="molecule type" value="Genomic_DNA"/>
</dbReference>
<dbReference type="Pfam" id="PF25333">
    <property type="entry name" value="DUF2921_N"/>
    <property type="match status" value="1"/>
</dbReference>
<evidence type="ECO:0000313" key="3">
    <source>
        <dbReference type="EMBL" id="VVA16738.1"/>
    </source>
</evidence>
<dbReference type="InParanoid" id="A0A5E4ESD7"/>
<organism evidence="3 4">
    <name type="scientific">Prunus dulcis</name>
    <name type="common">Almond</name>
    <name type="synonym">Amygdalus dulcis</name>
    <dbReference type="NCBI Taxonomy" id="3755"/>
    <lineage>
        <taxon>Eukaryota</taxon>
        <taxon>Viridiplantae</taxon>
        <taxon>Streptophyta</taxon>
        <taxon>Embryophyta</taxon>
        <taxon>Tracheophyta</taxon>
        <taxon>Spermatophyta</taxon>
        <taxon>Magnoliopsida</taxon>
        <taxon>eudicotyledons</taxon>
        <taxon>Gunneridae</taxon>
        <taxon>Pentapetalae</taxon>
        <taxon>rosids</taxon>
        <taxon>fabids</taxon>
        <taxon>Rosales</taxon>
        <taxon>Rosaceae</taxon>
        <taxon>Amygdaloideae</taxon>
        <taxon>Amygdaleae</taxon>
        <taxon>Prunus</taxon>
    </lineage>
</organism>
<keyword evidence="1" id="KW-0472">Membrane</keyword>
<feature type="domain" description="DUF2921" evidence="2">
    <location>
        <begin position="1"/>
        <end position="69"/>
    </location>
</feature>
<accession>A0A5E4ESD7</accession>
<feature type="non-terminal residue" evidence="3">
    <location>
        <position position="1"/>
    </location>
</feature>
<dbReference type="InterPro" id="IPR057425">
    <property type="entry name" value="DUF2921_N"/>
</dbReference>
<keyword evidence="1" id="KW-0812">Transmembrane</keyword>
<proteinExistence type="predicted"/>
<dbReference type="Proteomes" id="UP000327085">
    <property type="component" value="Chromosome 4"/>
</dbReference>
<dbReference type="PANTHER" id="PTHR33389">
    <property type="entry name" value="FAMILY PROTEIN, PUTATIVE (DUF2921)-RELATED"/>
    <property type="match status" value="1"/>
</dbReference>
<reference evidence="4" key="1">
    <citation type="journal article" date="2020" name="Plant J.">
        <title>Transposons played a major role in the diversification between the closely related almond and peach genomes: results from the almond genome sequence.</title>
        <authorList>
            <person name="Alioto T."/>
            <person name="Alexiou K.G."/>
            <person name="Bardil A."/>
            <person name="Barteri F."/>
            <person name="Castanera R."/>
            <person name="Cruz F."/>
            <person name="Dhingra A."/>
            <person name="Duval H."/>
            <person name="Fernandez I Marti A."/>
            <person name="Frias L."/>
            <person name="Galan B."/>
            <person name="Garcia J.L."/>
            <person name="Howad W."/>
            <person name="Gomez-Garrido J."/>
            <person name="Gut M."/>
            <person name="Julca I."/>
            <person name="Morata J."/>
            <person name="Puigdomenech P."/>
            <person name="Ribeca P."/>
            <person name="Rubio Cabetas M.J."/>
            <person name="Vlasova A."/>
            <person name="Wirthensohn M."/>
            <person name="Garcia-Mas J."/>
            <person name="Gabaldon T."/>
            <person name="Casacuberta J.M."/>
            <person name="Arus P."/>
        </authorList>
    </citation>
    <scope>NUCLEOTIDE SEQUENCE [LARGE SCALE GENOMIC DNA]</scope>
    <source>
        <strain evidence="4">cv. Texas</strain>
    </source>
</reference>